<evidence type="ECO:0000313" key="3">
    <source>
        <dbReference type="Proteomes" id="UP000334340"/>
    </source>
</evidence>
<dbReference type="AlphaFoldDB" id="A0A564ZFP9"/>
<keyword evidence="3" id="KW-1185">Reference proteome</keyword>
<accession>A0A564ZFP9</accession>
<protein>
    <submittedName>
        <fullName evidence="2">Uncharacterized protein</fullName>
    </submittedName>
</protein>
<gene>
    <name evidence="2" type="ORF">MELA_00469</name>
</gene>
<feature type="region of interest" description="Disordered" evidence="1">
    <location>
        <begin position="38"/>
        <end position="69"/>
    </location>
</feature>
<organism evidence="2 3">
    <name type="scientific">Candidatus Methylomirabilis lanthanidiphila</name>
    <dbReference type="NCBI Taxonomy" id="2211376"/>
    <lineage>
        <taxon>Bacteria</taxon>
        <taxon>Candidatus Methylomirabilota</taxon>
        <taxon>Candidatus Methylomirabilia</taxon>
        <taxon>Candidatus Methylomirabilales</taxon>
        <taxon>Candidatus Methylomirabilaceae</taxon>
        <taxon>Candidatus Methylomirabilis</taxon>
    </lineage>
</organism>
<proteinExistence type="predicted"/>
<evidence type="ECO:0000313" key="2">
    <source>
        <dbReference type="EMBL" id="VUZ84104.1"/>
    </source>
</evidence>
<dbReference type="Proteomes" id="UP000334340">
    <property type="component" value="Unassembled WGS sequence"/>
</dbReference>
<sequence>MTKKRIPRLQTDQAAAAYWERQSFADVAEDTTEANIRFAKKPKRTIRNKSTRPSRLRTSSTGNPSLRSR</sequence>
<feature type="compositionally biased region" description="Basic residues" evidence="1">
    <location>
        <begin position="38"/>
        <end position="55"/>
    </location>
</feature>
<dbReference type="EMBL" id="CABIKM010000006">
    <property type="protein sequence ID" value="VUZ84104.1"/>
    <property type="molecule type" value="Genomic_DNA"/>
</dbReference>
<evidence type="ECO:0000256" key="1">
    <source>
        <dbReference type="SAM" id="MobiDB-lite"/>
    </source>
</evidence>
<reference evidence="2 3" key="1">
    <citation type="submission" date="2019-07" db="EMBL/GenBank/DDBJ databases">
        <authorList>
            <person name="Cremers G."/>
        </authorList>
    </citation>
    <scope>NUCLEOTIDE SEQUENCE [LARGE SCALE GENOMIC DNA]</scope>
</reference>
<name>A0A564ZFP9_9BACT</name>